<name>A0A934N248_9BACT</name>
<feature type="compositionally biased region" description="Low complexity" evidence="2">
    <location>
        <begin position="31"/>
        <end position="56"/>
    </location>
</feature>
<dbReference type="SUPFAM" id="SSF53474">
    <property type="entry name" value="alpha/beta-Hydrolases"/>
    <property type="match status" value="1"/>
</dbReference>
<keyword evidence="3" id="KW-0732">Signal</keyword>
<feature type="region of interest" description="Disordered" evidence="2">
    <location>
        <begin position="31"/>
        <end position="62"/>
    </location>
</feature>
<evidence type="ECO:0000256" key="3">
    <source>
        <dbReference type="SAM" id="SignalP"/>
    </source>
</evidence>
<dbReference type="Pfam" id="PF00326">
    <property type="entry name" value="Peptidase_S9"/>
    <property type="match status" value="1"/>
</dbReference>
<evidence type="ECO:0000313" key="6">
    <source>
        <dbReference type="Proteomes" id="UP000612893"/>
    </source>
</evidence>
<dbReference type="InterPro" id="IPR029058">
    <property type="entry name" value="AB_hydrolase_fold"/>
</dbReference>
<comment type="caution">
    <text evidence="5">The sequence shown here is derived from an EMBL/GenBank/DDBJ whole genome shotgun (WGS) entry which is preliminary data.</text>
</comment>
<reference evidence="5" key="1">
    <citation type="submission" date="2020-10" db="EMBL/GenBank/DDBJ databases">
        <title>Ca. Dormibacterota MAGs.</title>
        <authorList>
            <person name="Montgomery K."/>
        </authorList>
    </citation>
    <scope>NUCLEOTIDE SEQUENCE [LARGE SCALE GENOMIC DNA]</scope>
    <source>
        <strain evidence="5">SC8812_S17_10</strain>
    </source>
</reference>
<gene>
    <name evidence="5" type="ORF">JF922_06530</name>
</gene>
<dbReference type="Gene3D" id="3.40.50.1820">
    <property type="entry name" value="alpha/beta hydrolase"/>
    <property type="match status" value="1"/>
</dbReference>
<protein>
    <submittedName>
        <fullName evidence="5">Alpha/beta fold hydrolase</fullName>
    </submittedName>
</protein>
<dbReference type="PANTHER" id="PTHR22946:SF9">
    <property type="entry name" value="POLYKETIDE TRANSFERASE AF380"/>
    <property type="match status" value="1"/>
</dbReference>
<organism evidence="5 6">
    <name type="scientific">Candidatus Nephthysia bennettiae</name>
    <dbReference type="NCBI Taxonomy" id="3127016"/>
    <lineage>
        <taxon>Bacteria</taxon>
        <taxon>Bacillati</taxon>
        <taxon>Candidatus Dormiibacterota</taxon>
        <taxon>Candidatus Dormibacteria</taxon>
        <taxon>Candidatus Dormibacterales</taxon>
        <taxon>Candidatus Dormibacteraceae</taxon>
        <taxon>Candidatus Nephthysia</taxon>
    </lineage>
</organism>
<evidence type="ECO:0000256" key="1">
    <source>
        <dbReference type="ARBA" id="ARBA00022801"/>
    </source>
</evidence>
<feature type="chain" id="PRO_5044498891" evidence="3">
    <location>
        <begin position="21"/>
        <end position="351"/>
    </location>
</feature>
<accession>A0A934N248</accession>
<dbReference type="GO" id="GO:0008236">
    <property type="term" value="F:serine-type peptidase activity"/>
    <property type="evidence" value="ECO:0007669"/>
    <property type="project" value="InterPro"/>
</dbReference>
<sequence>MSGSAAVRLLALILAAAALAVACSGPLPGATARTTPSPTGGPTSRASATPAPTVEATPPPTPPLPAYYIESLRARSYPGGKLEIGAEVTCRGFSRCLPGVHTYRMSWPSGGQTMTGLISMPEGSGPFPVVVVNHGFIPPERYGEGQDSLLFAEPMAQHGFIAVSPNWPGYLGSGPAPPELPSIVGQVVTALDLVTSVGSIPQADPSRVAFVGHSNGGGISEIAMVVDRRVKAVVLHAPVSSDMADNARKWWVARPDSLGSLGTPDANPEGYRHLSPREYFQPGQAPVLIVQGTVDHTIPRPWTEATYAALQARGVPTQVAWLDGGDHDLVGANQAQAISLQVDWIRKTLAV</sequence>
<evidence type="ECO:0000256" key="2">
    <source>
        <dbReference type="SAM" id="MobiDB-lite"/>
    </source>
</evidence>
<dbReference type="PANTHER" id="PTHR22946">
    <property type="entry name" value="DIENELACTONE HYDROLASE DOMAIN-CONTAINING PROTEIN-RELATED"/>
    <property type="match status" value="1"/>
</dbReference>
<dbReference type="InterPro" id="IPR001375">
    <property type="entry name" value="Peptidase_S9_cat"/>
</dbReference>
<keyword evidence="6" id="KW-1185">Reference proteome</keyword>
<feature type="domain" description="Peptidase S9 prolyl oligopeptidase catalytic" evidence="4">
    <location>
        <begin position="201"/>
        <end position="349"/>
    </location>
</feature>
<dbReference type="Proteomes" id="UP000612893">
    <property type="component" value="Unassembled WGS sequence"/>
</dbReference>
<dbReference type="AlphaFoldDB" id="A0A934N248"/>
<dbReference type="RefSeq" id="WP_338200169.1">
    <property type="nucleotide sequence ID" value="NZ_JAEKNR010000074.1"/>
</dbReference>
<dbReference type="GO" id="GO:0006508">
    <property type="term" value="P:proteolysis"/>
    <property type="evidence" value="ECO:0007669"/>
    <property type="project" value="InterPro"/>
</dbReference>
<feature type="signal peptide" evidence="3">
    <location>
        <begin position="1"/>
        <end position="20"/>
    </location>
</feature>
<dbReference type="GO" id="GO:0052689">
    <property type="term" value="F:carboxylic ester hydrolase activity"/>
    <property type="evidence" value="ECO:0007669"/>
    <property type="project" value="UniProtKB-ARBA"/>
</dbReference>
<dbReference type="InterPro" id="IPR050261">
    <property type="entry name" value="FrsA_esterase"/>
</dbReference>
<keyword evidence="1 5" id="KW-0378">Hydrolase</keyword>
<dbReference type="EMBL" id="JAEKNR010000074">
    <property type="protein sequence ID" value="MBJ7597725.1"/>
    <property type="molecule type" value="Genomic_DNA"/>
</dbReference>
<proteinExistence type="predicted"/>
<evidence type="ECO:0000313" key="5">
    <source>
        <dbReference type="EMBL" id="MBJ7597725.1"/>
    </source>
</evidence>
<evidence type="ECO:0000259" key="4">
    <source>
        <dbReference type="Pfam" id="PF00326"/>
    </source>
</evidence>